<feature type="coiled-coil region" evidence="4">
    <location>
        <begin position="1008"/>
        <end position="1104"/>
    </location>
</feature>
<dbReference type="EMBL" id="OV696697">
    <property type="protein sequence ID" value="CAH1241898.1"/>
    <property type="molecule type" value="Genomic_DNA"/>
</dbReference>
<dbReference type="CDD" id="cd16454">
    <property type="entry name" value="RING-H2_PA-TM-RING"/>
    <property type="match status" value="1"/>
</dbReference>
<keyword evidence="3" id="KW-0862">Zinc</keyword>
<feature type="region of interest" description="Disordered" evidence="5">
    <location>
        <begin position="2271"/>
        <end position="2292"/>
    </location>
</feature>
<dbReference type="Gene3D" id="3.30.40.10">
    <property type="entry name" value="Zinc/RING finger domain, C3HC4 (zinc finger)"/>
    <property type="match status" value="1"/>
</dbReference>
<feature type="compositionally biased region" description="Polar residues" evidence="5">
    <location>
        <begin position="1726"/>
        <end position="1736"/>
    </location>
</feature>
<proteinExistence type="predicted"/>
<dbReference type="Proteomes" id="UP000838412">
    <property type="component" value="Chromosome 12"/>
</dbReference>
<evidence type="ECO:0000256" key="1">
    <source>
        <dbReference type="ARBA" id="ARBA00022723"/>
    </source>
</evidence>
<dbReference type="GO" id="GO:0010468">
    <property type="term" value="P:regulation of gene expression"/>
    <property type="evidence" value="ECO:0007669"/>
    <property type="project" value="UniProtKB-ARBA"/>
</dbReference>
<keyword evidence="1" id="KW-0479">Metal-binding</keyword>
<feature type="compositionally biased region" description="Low complexity" evidence="5">
    <location>
        <begin position="1669"/>
        <end position="1682"/>
    </location>
</feature>
<feature type="domain" description="C3H1-type" evidence="7">
    <location>
        <begin position="2244"/>
        <end position="2271"/>
    </location>
</feature>
<sequence>MIGFGPQASSGNPPTFVRPPTPLSLPSTQCARPPNPVEYLPHITAAQHRFLPPSSIRPLMYPGNVNAQSAPRPPNQPAFLPHPFPIHAYPVTVVTPNVYPNVQISGANQQCPVQVQGHTVTSNNTTVEPHPAMEPRFPAKNVRTRPLRHRPVTYQPFVLPIPVQHPPPSRYPPPMQQQSCYTPQAGQFPPTSVPPPASYQSQSFSNTAAYSEPDCTSGQTGSNWGAGWEDWEVTELKKSLYREFATLLGNHGPLGERDQPVLGLFMGMPTEARQLIKESGGVKAFLLQSPRFSEEGGKIFLSQELRPRVTVSSADSGQGSWENNAGSSRPTSGINPNAMEFIPTECSFSEGSSDDVFVEGETYGSEEPDSESTFKEIASAYGIKVTRPEDYSLEDYSLEGVSEVSLPEAMPKTGPCESAQKGSGDMVNSEGMGGAEHTFEASWVVWDEDKNCDFSQFTSRGGNRHWSTVTGQTGQLDSSLALPTNYENKDDCRATAAVELVGVENSEPVEEIATADDEDFTSDGAVSVPKTDGEVNMPESITEDGVTDGETAITENASCSCGPAVDFPTFHEETVTVEQSLDTFFQELELNKDSNIDEQEHDDSYCQANSNENNNNVDKQPLTDQSTECETKENVDAEHVIENSMLREKLCQAELTEYNLRQELNQTKAQLDSNLDKMIDYERELENVEEHFDRVIQEAIKKYTIKMEARMKETEDNLDETTAQANEKVAALQKELETANKEITAKESAAEKSRLKHADVEKELKERLELVAAQLYKSVQQNSSQGAAFRKQIHDLQEKVTSVQEELETAKKELKMKESALEKAHSQHAAVERELTERLELTQVRLQKSLQKYCSQDVPEDEQQMHQLQEKVIVLQWELESVKKELKTKESAAKMSRLQLEAVEKALTEKLQQYSSQDVTEELKKTKEFSKEIEMKVQAALEDQRQMQRVEVGLRVQLIAAKKEMEVKELAGKKACLQITAVLKELTERLQQTGAELYKSLQQNCSQDAAAKKQIQQLQEKVTALQEELETTKKERTIKESAAEKAHLQLAAVEKELTERLQRTEAQLQKSLQQNCSQDVQEELPKAQERATQTELQLAAVEKEMTEKLQFTEAQLQKICSQHDPEALKKFQEWATQEVVLSLQQKKEIEMTLQANTEELTQMLQEKTELQEKAITALQEELEIAKKELKAKEYAVEKAQLQLAVVEKELKEKLQLSEARLQKSLQDFPEELTKVQERATQAELQLAAVRKDLTEKLRLTEARLQKSLQDFPEELTKVQERATQAELQLAAVRKDLTEKLRLTEAWLQKSLQDFPEKLTKVQERATQAELQLAAVRKDLTEKLRLTEAWLQKSLQDFPEELTKVQQRATQAELQLAAVKKELSEKQQQNCSHDVPEELTKAWERATQAELQLAAVKKELTEKQQQNCSHDVPEELTKARERATQAELQVLNFTFRWCRSELEEQYREGEKMYRFFTERCRLGERELEKFCCNWQDYTSDILKQITHVQLLYSNNVQKLQSGQQLSSLPQLSLVRPRMPHLPDLTADILSPPDSYKLHLVPLCPVVNQSSTGSTNPSVAMPTGDVDWSTCIAPPQPLQDNNSTPDVTSPQEAGNENQQSDQHGSLLSDSKTSSTQDRKSPTQEKRSPDGDVQPPPKAKVSEDKQRLRLPSGISKAASVASGAVSKRRTRTESGSSCGSNVTEASVASVAGSPGPPGLINLQEPMIAHSTSTAKSVNKSPHEKSQKAAKTSVEPCKSSAGNKDSHHPETSQSGSSQTQGNQSASMVQGAAGQPPCLRQIDPQPAYQNVACHDQPAGYLAAHPMGFVQSAAFPLVYAGQQAFSVPRQVPLGAGLQFVPDVHQFSSTPPGGVFEFAGHHQVSPIVLQMKQGVHPQVQPGAHKTAEPPASLQPKKALLETPASFSTKTTDDQKTTSFTQAVRPKSTIPSHKARALAQQARTEDALDTQNKYQALDSGTEDTTEEIQETTHTPEAKKAAENSSADETVRKVMSPVSQLSNVHVQQLSNFPEIEDINNTDDEWQMQLSKKKRKVLAAVKESEVPPTGSRTVAKQKLLDRLHADLPGYSKEQLVGAAAAVRRARHGTLSSLPFCVISTMVKAELYKSQSPAQAETSNQPSALTPPSNQVQATPSSQVQATPSNQPGTPPGDHATTAPLSTEAQSIATVQSCEPPSCSKNEIMEATEGNLQLARSLLQLKYKTEMCSNFRSSGTCRFGDKCLYAHGERELRRTPKLTPCSAMQQKGHCPHGDGCIFAHSKNDQKGSAKTPEKSRPVTAVRTRTSPTARMRLVDLKKKKEQIKDRFDERRPLWQTLEQTKQPPQSLEADVCAICVDDLYDLTGSCVRTLDCGHRFHDSCVSRWLLKEERTCPCCRQLALLPEEFPRLK</sequence>
<feature type="compositionally biased region" description="Polar residues" evidence="5">
    <location>
        <begin position="1690"/>
        <end position="1703"/>
    </location>
</feature>
<dbReference type="SUPFAM" id="SSF57850">
    <property type="entry name" value="RING/U-box"/>
    <property type="match status" value="1"/>
</dbReference>
<dbReference type="InterPro" id="IPR013083">
    <property type="entry name" value="Znf_RING/FYVE/PHD"/>
</dbReference>
<name>A0A8J9YUA7_BRALA</name>
<dbReference type="PANTHER" id="PTHR17550">
    <property type="entry name" value="E3 UBIQUITIN-PROTEIN LIGASE TTC3"/>
    <property type="match status" value="1"/>
</dbReference>
<dbReference type="SMART" id="SM00356">
    <property type="entry name" value="ZnF_C3H1"/>
    <property type="match status" value="2"/>
</dbReference>
<keyword evidence="4" id="KW-0175">Coiled coil</keyword>
<feature type="compositionally biased region" description="Basic and acidic residues" evidence="5">
    <location>
        <begin position="1634"/>
        <end position="1647"/>
    </location>
</feature>
<feature type="region of interest" description="Disordered" evidence="5">
    <location>
        <begin position="2122"/>
        <end position="2168"/>
    </location>
</feature>
<feature type="compositionally biased region" description="Basic and acidic residues" evidence="5">
    <location>
        <begin position="2271"/>
        <end position="2285"/>
    </location>
</feature>
<evidence type="ECO:0000256" key="2">
    <source>
        <dbReference type="ARBA" id="ARBA00022771"/>
    </source>
</evidence>
<dbReference type="InterPro" id="IPR056871">
    <property type="entry name" value="WH_TTC3"/>
</dbReference>
<reference evidence="8" key="1">
    <citation type="submission" date="2022-01" db="EMBL/GenBank/DDBJ databases">
        <authorList>
            <person name="Braso-Vives M."/>
        </authorList>
    </citation>
    <scope>NUCLEOTIDE SEQUENCE</scope>
</reference>
<dbReference type="FunFam" id="4.10.1000.10:FF:000003">
    <property type="entry name" value="Zinc finger CCCH domain-containing protein"/>
    <property type="match status" value="1"/>
</dbReference>
<evidence type="ECO:0000313" key="9">
    <source>
        <dbReference type="Proteomes" id="UP000838412"/>
    </source>
</evidence>
<accession>A0A8J9YUA7</accession>
<feature type="region of interest" description="Disordered" evidence="5">
    <location>
        <begin position="164"/>
        <end position="203"/>
    </location>
</feature>
<keyword evidence="2" id="KW-0863">Zinc-finger</keyword>
<gene>
    <name evidence="8" type="primary">ZFP36L1</name>
    <name evidence="8" type="ORF">BLAG_LOCUS5339</name>
</gene>
<keyword evidence="9" id="KW-1185">Reference proteome</keyword>
<feature type="region of interest" description="Disordered" evidence="5">
    <location>
        <begin position="1"/>
        <end position="25"/>
    </location>
</feature>
<dbReference type="PANTHER" id="PTHR17550:SF4">
    <property type="entry name" value="E3 UBIQUITIN-PROTEIN LIGASE TTC3"/>
    <property type="match status" value="1"/>
</dbReference>
<dbReference type="InterPro" id="IPR000571">
    <property type="entry name" value="Znf_CCCH"/>
</dbReference>
<feature type="coiled-coil region" evidence="4">
    <location>
        <begin position="793"/>
        <end position="834"/>
    </location>
</feature>
<dbReference type="Pfam" id="PF24812">
    <property type="entry name" value="WHD_TTC3"/>
    <property type="match status" value="1"/>
</dbReference>
<evidence type="ECO:0000313" key="8">
    <source>
        <dbReference type="EMBL" id="CAH1241898.1"/>
    </source>
</evidence>
<dbReference type="SMART" id="SM00184">
    <property type="entry name" value="RING"/>
    <property type="match status" value="1"/>
</dbReference>
<dbReference type="OrthoDB" id="410307at2759"/>
<dbReference type="GO" id="GO:0008270">
    <property type="term" value="F:zinc ion binding"/>
    <property type="evidence" value="ECO:0007669"/>
    <property type="project" value="UniProtKB-KW"/>
</dbReference>
<feature type="domain" description="C3H1-type" evidence="7">
    <location>
        <begin position="2211"/>
        <end position="2238"/>
    </location>
</feature>
<feature type="coiled-coil region" evidence="4">
    <location>
        <begin position="664"/>
        <end position="749"/>
    </location>
</feature>
<feature type="region of interest" description="Disordered" evidence="5">
    <location>
        <begin position="407"/>
        <end position="428"/>
    </location>
</feature>
<dbReference type="Pfam" id="PF00642">
    <property type="entry name" value="zf-CCCH"/>
    <property type="match status" value="1"/>
</dbReference>
<dbReference type="Pfam" id="PF13639">
    <property type="entry name" value="zf-RING_2"/>
    <property type="match status" value="1"/>
</dbReference>
<evidence type="ECO:0000256" key="5">
    <source>
        <dbReference type="SAM" id="MobiDB-lite"/>
    </source>
</evidence>
<dbReference type="GO" id="GO:0051252">
    <property type="term" value="P:regulation of RNA metabolic process"/>
    <property type="evidence" value="ECO:0007669"/>
    <property type="project" value="UniProtKB-ARBA"/>
</dbReference>
<feature type="compositionally biased region" description="Pro residues" evidence="5">
    <location>
        <begin position="164"/>
        <end position="175"/>
    </location>
</feature>
<protein>
    <submittedName>
        <fullName evidence="8">ZFP36L1 protein</fullName>
    </submittedName>
</protein>
<dbReference type="Gene3D" id="4.10.1000.10">
    <property type="entry name" value="Zinc finger, CCCH-type"/>
    <property type="match status" value="1"/>
</dbReference>
<evidence type="ECO:0000256" key="4">
    <source>
        <dbReference type="SAM" id="Coils"/>
    </source>
</evidence>
<dbReference type="InterPro" id="IPR001841">
    <property type="entry name" value="Znf_RING"/>
</dbReference>
<feature type="compositionally biased region" description="Polar residues" evidence="5">
    <location>
        <begin position="606"/>
        <end position="628"/>
    </location>
</feature>
<feature type="compositionally biased region" description="Polar residues" evidence="5">
    <location>
        <begin position="1567"/>
        <end position="1576"/>
    </location>
</feature>
<feature type="compositionally biased region" description="Acidic residues" evidence="5">
    <location>
        <begin position="1972"/>
        <end position="1981"/>
    </location>
</feature>
<feature type="domain" description="RING-type" evidence="6">
    <location>
        <begin position="2341"/>
        <end position="2384"/>
    </location>
</feature>
<feature type="region of interest" description="Disordered" evidence="5">
    <location>
        <begin position="1916"/>
        <end position="2001"/>
    </location>
</feature>
<feature type="compositionally biased region" description="Low complexity" evidence="5">
    <location>
        <begin position="1767"/>
        <end position="1782"/>
    </location>
</feature>
<organism evidence="8 9">
    <name type="scientific">Branchiostoma lanceolatum</name>
    <name type="common">Common lancelet</name>
    <name type="synonym">Amphioxus lanceolatum</name>
    <dbReference type="NCBI Taxonomy" id="7740"/>
    <lineage>
        <taxon>Eukaryota</taxon>
        <taxon>Metazoa</taxon>
        <taxon>Chordata</taxon>
        <taxon>Cephalochordata</taxon>
        <taxon>Leptocardii</taxon>
        <taxon>Amphioxiformes</taxon>
        <taxon>Branchiostomatidae</taxon>
        <taxon>Branchiostoma</taxon>
    </lineage>
</organism>
<feature type="compositionally biased region" description="Polar residues" evidence="5">
    <location>
        <begin position="2122"/>
        <end position="2157"/>
    </location>
</feature>
<evidence type="ECO:0000259" key="6">
    <source>
        <dbReference type="SMART" id="SM00184"/>
    </source>
</evidence>
<feature type="region of interest" description="Disordered" evidence="5">
    <location>
        <begin position="311"/>
        <end position="333"/>
    </location>
</feature>
<feature type="coiled-coil region" evidence="4">
    <location>
        <begin position="1146"/>
        <end position="1425"/>
    </location>
</feature>
<evidence type="ECO:0000256" key="3">
    <source>
        <dbReference type="ARBA" id="ARBA00022833"/>
    </source>
</evidence>
<feature type="region of interest" description="Disordered" evidence="5">
    <location>
        <begin position="605"/>
        <end position="631"/>
    </location>
</feature>
<feature type="compositionally biased region" description="Polar residues" evidence="5">
    <location>
        <begin position="1596"/>
        <end position="1633"/>
    </location>
</feature>
<dbReference type="InterPro" id="IPR036855">
    <property type="entry name" value="Znf_CCCH_sf"/>
</dbReference>
<evidence type="ECO:0000259" key="7">
    <source>
        <dbReference type="SMART" id="SM00356"/>
    </source>
</evidence>
<dbReference type="SUPFAM" id="SSF90229">
    <property type="entry name" value="CCCH zinc finger"/>
    <property type="match status" value="2"/>
</dbReference>
<feature type="region of interest" description="Disordered" evidence="5">
    <location>
        <begin position="1567"/>
        <end position="1796"/>
    </location>
</feature>